<organism evidence="1 2">
    <name type="scientific">Trametes sanguinea</name>
    <dbReference type="NCBI Taxonomy" id="158606"/>
    <lineage>
        <taxon>Eukaryota</taxon>
        <taxon>Fungi</taxon>
        <taxon>Dikarya</taxon>
        <taxon>Basidiomycota</taxon>
        <taxon>Agaricomycotina</taxon>
        <taxon>Agaricomycetes</taxon>
        <taxon>Polyporales</taxon>
        <taxon>Polyporaceae</taxon>
        <taxon>Trametes</taxon>
    </lineage>
</organism>
<evidence type="ECO:0000313" key="2">
    <source>
        <dbReference type="Proteomes" id="UP001144978"/>
    </source>
</evidence>
<dbReference type="EMBL" id="JANSHE010000481">
    <property type="protein sequence ID" value="KAJ3010295.1"/>
    <property type="molecule type" value="Genomic_DNA"/>
</dbReference>
<comment type="caution">
    <text evidence="1">The sequence shown here is derived from an EMBL/GenBank/DDBJ whole genome shotgun (WGS) entry which is preliminary data.</text>
</comment>
<protein>
    <submittedName>
        <fullName evidence="1">Uncharacterized protein</fullName>
    </submittedName>
</protein>
<dbReference type="Proteomes" id="UP001144978">
    <property type="component" value="Unassembled WGS sequence"/>
</dbReference>
<proteinExistence type="predicted"/>
<name>A0ACC1Q4N6_9APHY</name>
<gene>
    <name evidence="1" type="ORF">NUW54_g2527</name>
</gene>
<accession>A0ACC1Q4N6</accession>
<evidence type="ECO:0000313" key="1">
    <source>
        <dbReference type="EMBL" id="KAJ3010295.1"/>
    </source>
</evidence>
<sequence>MFFAFAPDGLDHRRVLYEDACPLLRVPLANSSPTSSIIFIWSEALTIKDPRHSRHFPPKRFWRPLLRASSYTSDPLPSVSSCLLDRAFVAYQARRPGRLRPSLPPPLHSAIAKRTLFAIPIRKPFLPSTVFDMLCLARRTGSPPTFSIVFVWLEALTIEDPRHSRRSPPKRLWRPLDEHLRLLWTLCRPSSHLLASSTLLPRLLKLDTSVVFVWSETFTREATSLRASSRPPPLNFLNSTLPIPGVPASEHLCAVPRAHLPLCVKHDAFDASDEVVTWQACHTPATSWTLTSWSTHLSVHPDVLQPYYNTRACVVILGRKAIRMPAQATDGFLNWHMHQIWSSVRQECTPVVPDERGFQTEQHLRADAALARKILSDAAFLLGKGRCGLSKAVPRWWPLGPTEGLRRLYCARSRALYARNLLTGSQGSSLYDGRLAYEGTAASARHSRSIHVSKPRASRTHEDGILLFRARFPSD</sequence>
<reference evidence="1" key="1">
    <citation type="submission" date="2022-08" db="EMBL/GenBank/DDBJ databases">
        <title>Genome Sequence of Pycnoporus sanguineus.</title>
        <authorList>
            <person name="Buettner E."/>
        </authorList>
    </citation>
    <scope>NUCLEOTIDE SEQUENCE</scope>
    <source>
        <strain evidence="1">CG-C14</strain>
    </source>
</reference>
<keyword evidence="2" id="KW-1185">Reference proteome</keyword>